<sequence length="59" mass="6038">MTQRNVVRIEEPLCVTGGDTGPDKGGRTLDTRIPMVITGSGAPTRAAGDAEGRRALTGG</sequence>
<comment type="caution">
    <text evidence="2">The sequence shown here is derived from an EMBL/GenBank/DDBJ whole genome shotgun (WGS) entry which is preliminary data.</text>
</comment>
<gene>
    <name evidence="2" type="ORF">GCM10007964_59650</name>
</gene>
<evidence type="ECO:0000256" key="1">
    <source>
        <dbReference type="SAM" id="MobiDB-lite"/>
    </source>
</evidence>
<keyword evidence="3" id="KW-1185">Reference proteome</keyword>
<feature type="compositionally biased region" description="Basic and acidic residues" evidence="1">
    <location>
        <begin position="48"/>
        <end position="59"/>
    </location>
</feature>
<evidence type="ECO:0000313" key="2">
    <source>
        <dbReference type="EMBL" id="GGL09468.1"/>
    </source>
</evidence>
<reference evidence="2" key="2">
    <citation type="submission" date="2020-09" db="EMBL/GenBank/DDBJ databases">
        <authorList>
            <person name="Sun Q."/>
            <person name="Ohkuma M."/>
        </authorList>
    </citation>
    <scope>NUCLEOTIDE SEQUENCE</scope>
    <source>
        <strain evidence="2">JCM 13064</strain>
    </source>
</reference>
<feature type="region of interest" description="Disordered" evidence="1">
    <location>
        <begin position="38"/>
        <end position="59"/>
    </location>
</feature>
<accession>A0A917VS94</accession>
<name>A0A917VS94_9ACTN</name>
<reference evidence="2" key="1">
    <citation type="journal article" date="2014" name="Int. J. Syst. Evol. Microbiol.">
        <title>Complete genome sequence of Corynebacterium casei LMG S-19264T (=DSM 44701T), isolated from a smear-ripened cheese.</title>
        <authorList>
            <consortium name="US DOE Joint Genome Institute (JGI-PGF)"/>
            <person name="Walter F."/>
            <person name="Albersmeier A."/>
            <person name="Kalinowski J."/>
            <person name="Ruckert C."/>
        </authorList>
    </citation>
    <scope>NUCLEOTIDE SEQUENCE</scope>
    <source>
        <strain evidence="2">JCM 13064</strain>
    </source>
</reference>
<dbReference type="AlphaFoldDB" id="A0A917VS94"/>
<protein>
    <submittedName>
        <fullName evidence="2">Uncharacterized protein</fullName>
    </submittedName>
</protein>
<dbReference type="EMBL" id="BMNT01000039">
    <property type="protein sequence ID" value="GGL09468.1"/>
    <property type="molecule type" value="Genomic_DNA"/>
</dbReference>
<dbReference type="Proteomes" id="UP000645217">
    <property type="component" value="Unassembled WGS sequence"/>
</dbReference>
<evidence type="ECO:0000313" key="3">
    <source>
        <dbReference type="Proteomes" id="UP000645217"/>
    </source>
</evidence>
<organism evidence="2 3">
    <name type="scientific">Sphaerisporangium melleum</name>
    <dbReference type="NCBI Taxonomy" id="321316"/>
    <lineage>
        <taxon>Bacteria</taxon>
        <taxon>Bacillati</taxon>
        <taxon>Actinomycetota</taxon>
        <taxon>Actinomycetes</taxon>
        <taxon>Streptosporangiales</taxon>
        <taxon>Streptosporangiaceae</taxon>
        <taxon>Sphaerisporangium</taxon>
    </lineage>
</organism>
<proteinExistence type="predicted"/>